<name>A0ABS9D8X6_9ALTE</name>
<protein>
    <submittedName>
        <fullName evidence="1">Uncharacterized protein</fullName>
    </submittedName>
</protein>
<gene>
    <name evidence="1" type="ORF">L0668_10015</name>
</gene>
<comment type="caution">
    <text evidence="1">The sequence shown here is derived from an EMBL/GenBank/DDBJ whole genome shotgun (WGS) entry which is preliminary data.</text>
</comment>
<accession>A0ABS9D8X6</accession>
<sequence>MGLVSSLVLPSLMRQVESAREIAELEKLKNIVGLLKVQTFFSGRVFKFEFNEQLLVVKESSASNLYVDNEELALREFKFDYLNARTPIEYTFNANNSASLVYLKLSTVRGSELTLEL</sequence>
<proteinExistence type="predicted"/>
<reference evidence="1 2" key="1">
    <citation type="submission" date="2022-01" db="EMBL/GenBank/DDBJ databases">
        <title>Paraglaciecola sp. G1-23.</title>
        <authorList>
            <person name="Jin M.S."/>
            <person name="Han D.M."/>
            <person name="Kim H.M."/>
            <person name="Jeon C.O."/>
        </authorList>
    </citation>
    <scope>NUCLEOTIDE SEQUENCE [LARGE SCALE GENOMIC DNA]</scope>
    <source>
        <strain evidence="1 2">G1-23</strain>
    </source>
</reference>
<evidence type="ECO:0000313" key="1">
    <source>
        <dbReference type="EMBL" id="MCF2948442.1"/>
    </source>
</evidence>
<evidence type="ECO:0000313" key="2">
    <source>
        <dbReference type="Proteomes" id="UP001521137"/>
    </source>
</evidence>
<dbReference type="Proteomes" id="UP001521137">
    <property type="component" value="Unassembled WGS sequence"/>
</dbReference>
<keyword evidence="2" id="KW-1185">Reference proteome</keyword>
<organism evidence="1 2">
    <name type="scientific">Paraglaciecola algarum</name>
    <dbReference type="NCBI Taxonomy" id="3050085"/>
    <lineage>
        <taxon>Bacteria</taxon>
        <taxon>Pseudomonadati</taxon>
        <taxon>Pseudomonadota</taxon>
        <taxon>Gammaproteobacteria</taxon>
        <taxon>Alteromonadales</taxon>
        <taxon>Alteromonadaceae</taxon>
        <taxon>Paraglaciecola</taxon>
    </lineage>
</organism>
<dbReference type="EMBL" id="JAKGAS010000004">
    <property type="protein sequence ID" value="MCF2948442.1"/>
    <property type="molecule type" value="Genomic_DNA"/>
</dbReference>